<dbReference type="Proteomes" id="UP001598251">
    <property type="component" value="Unassembled WGS sequence"/>
</dbReference>
<evidence type="ECO:0000313" key="2">
    <source>
        <dbReference type="Proteomes" id="UP001598251"/>
    </source>
</evidence>
<comment type="caution">
    <text evidence="1">The sequence shown here is derived from an EMBL/GenBank/DDBJ whole genome shotgun (WGS) entry which is preliminary data.</text>
</comment>
<name>A0ABW6EDR3_9ACTN</name>
<protein>
    <recommendedName>
        <fullName evidence="3">NACHT domain-containing protein</fullName>
    </recommendedName>
</protein>
<proteinExistence type="predicted"/>
<keyword evidence="2" id="KW-1185">Reference proteome</keyword>
<evidence type="ECO:0000313" key="1">
    <source>
        <dbReference type="EMBL" id="MFD4213436.1"/>
    </source>
</evidence>
<dbReference type="EMBL" id="JBHXOF010000004">
    <property type="protein sequence ID" value="MFD4213436.1"/>
    <property type="molecule type" value="Genomic_DNA"/>
</dbReference>
<organism evidence="1 2">
    <name type="scientific">Streptomyces sindenensis</name>
    <dbReference type="NCBI Taxonomy" id="67363"/>
    <lineage>
        <taxon>Bacteria</taxon>
        <taxon>Bacillati</taxon>
        <taxon>Actinomycetota</taxon>
        <taxon>Actinomycetes</taxon>
        <taxon>Kitasatosporales</taxon>
        <taxon>Streptomycetaceae</taxon>
        <taxon>Streptomyces</taxon>
    </lineage>
</organism>
<sequence>MTGGRIGAKETGDASAQGGAALSNTGVIIGPVTLSSSSRRPAVSGYLLQVERMAAADFRGRGAELSELASFSTEEPPRAVAGKNYWRWLAPAWAGKSALLAEFVLNPPPGIDVVAFFITSRMAGQNDAAAFCEVVQRQLYALLREEEPLSTPATRDEQLRLAMDRAAEHCAAGGRRLVLVVDGLDEDHGVTAGPDCHSIAALLPRTPPHGMRIIVAGRPHPPVPDDVPGDHPLRTTEINHWLAPSPHAQVVRWDAEQNLLRLLEGGGLGRELVGLTVAAGGGLSASDIAELTGSRTRLVERELSAVTGRSFRRRSVHWASDGPAVYLLAHEEIQRSAADLITDAELADCRTRLHTWARTYRSAGWPATTPEYLLRGYARLLRELGSTGQLVELVCDTARHERLWQVTGADLEALGELSASLDQLLGQGRQSGDLDVSAALRLAAARDGLHERTAVLPADLIGLWARLGHTGRAISLAQSQRDSYNRVSALTTVATCLAATGHRERADALAADADNPEDEALLLEAVAKGLAEAGLYGEAFRTVARMEGTDRPAKALVATVRRAADDHAAHGRVGAETITPHLTEAVQAVATVRGVEQGELYADLACAFSLFGDEGRAQETVDLAVRNRSDDEGTFRQAQNLGHVAVRLAPAPGLARRAASIARDAAGLAETIDDPRSVEWLFPQVAAGLAATGQYERAEQVAGILSDPADRDEGLCAAARAAAHAGDPSWALEVADRLTDPIDVARILVAVGRRTAPPAAPAEISRLARRLLTLTDAVSDQAWQAGFRTDASDFLLRAGEREQAEAVAATATALARNGTTPRGDVTAQIAVARALAAAGAGWEAHRLVDRAAESAEAESGYLRLLRLVDVARGLHAIGQDDHKVAVLSALLEEIRQQAHHLEHADSLQRVAEAFGETGRPDLAREVARELLDRAETLDSAYQQGWHRYCAAGACLAAGDFDKALALVSSLPDDVLDDFRSGVVEKLVRAGEHAEAGRLAEELTGTVEGDRSLMHIAAGMAAGGDFPGAVALLDEIPGPGLRDRAMEKIVSASVRAGATHEAHALADAITDPGDRSKALAAVARAHGPTPRGRVLLVEALALGPWDQVVEAIAGVAPEHLLLLADLSRNEHQVPSGGSCDLLTDGPLAWS</sequence>
<dbReference type="InterPro" id="IPR011990">
    <property type="entry name" value="TPR-like_helical_dom_sf"/>
</dbReference>
<accession>A0ABW6EDR3</accession>
<dbReference type="RefSeq" id="WP_382824853.1">
    <property type="nucleotide sequence ID" value="NZ_JBHXLY010000005.1"/>
</dbReference>
<gene>
    <name evidence="1" type="ORF">ACFWSS_11105</name>
</gene>
<dbReference type="Gene3D" id="1.25.40.10">
    <property type="entry name" value="Tetratricopeptide repeat domain"/>
    <property type="match status" value="3"/>
</dbReference>
<evidence type="ECO:0008006" key="3">
    <source>
        <dbReference type="Google" id="ProtNLM"/>
    </source>
</evidence>
<reference evidence="1 2" key="1">
    <citation type="submission" date="2024-09" db="EMBL/GenBank/DDBJ databases">
        <title>The Natural Products Discovery Center: Release of the First 8490 Sequenced Strains for Exploring Actinobacteria Biosynthetic Diversity.</title>
        <authorList>
            <person name="Kalkreuter E."/>
            <person name="Kautsar S.A."/>
            <person name="Yang D."/>
            <person name="Bader C.D."/>
            <person name="Teijaro C.N."/>
            <person name="Fluegel L."/>
            <person name="Davis C.M."/>
            <person name="Simpson J.R."/>
            <person name="Lauterbach L."/>
            <person name="Steele A.D."/>
            <person name="Gui C."/>
            <person name="Meng S."/>
            <person name="Li G."/>
            <person name="Viehrig K."/>
            <person name="Ye F."/>
            <person name="Su P."/>
            <person name="Kiefer A.F."/>
            <person name="Nichols A."/>
            <person name="Cepeda A.J."/>
            <person name="Yan W."/>
            <person name="Fan B."/>
            <person name="Jiang Y."/>
            <person name="Adhikari A."/>
            <person name="Zheng C.-J."/>
            <person name="Schuster L."/>
            <person name="Cowan T.M."/>
            <person name="Smanski M.J."/>
            <person name="Chevrette M.G."/>
            <person name="De Carvalho L.P.S."/>
            <person name="Shen B."/>
        </authorList>
    </citation>
    <scope>NUCLEOTIDE SEQUENCE [LARGE SCALE GENOMIC DNA]</scope>
    <source>
        <strain evidence="1 2">NPDC058546</strain>
    </source>
</reference>